<evidence type="ECO:0000256" key="1">
    <source>
        <dbReference type="SAM" id="Phobius"/>
    </source>
</evidence>
<dbReference type="Pfam" id="PF11139">
    <property type="entry name" value="SfLAP"/>
    <property type="match status" value="1"/>
</dbReference>
<proteinExistence type="predicted"/>
<feature type="transmembrane region" description="Helical" evidence="1">
    <location>
        <begin position="197"/>
        <end position="215"/>
    </location>
</feature>
<comment type="caution">
    <text evidence="2">The sequence shown here is derived from an EMBL/GenBank/DDBJ whole genome shotgun (WGS) entry which is preliminary data.</text>
</comment>
<sequence>MNTELLLMIGGLSLLDTLSPATIGITVYLLLTEKKKVGLKLMVYLFTVIGFYFSAGVAIKLGFGFFFEVFSTFLQNRVVSWMLFIVGGILFIWSFYVPKRKKSSYTSPITKTNSTMIALGVTTSLVEVGTALPYFTAIALMTNSGLVWYEWLPLLFAYNVVMVLPPFILYMLYMLLGSVMQKPLKFIQNQVSKSSSSLASWIMCIVGLLLMLYSVDYL</sequence>
<dbReference type="Proteomes" id="UP000608071">
    <property type="component" value="Unassembled WGS sequence"/>
</dbReference>
<dbReference type="RefSeq" id="WP_191801490.1">
    <property type="nucleotide sequence ID" value="NZ_JACSQL010000007.1"/>
</dbReference>
<gene>
    <name evidence="2" type="ORF">H9647_15340</name>
</gene>
<feature type="transmembrane region" description="Helical" evidence="1">
    <location>
        <begin position="43"/>
        <end position="66"/>
    </location>
</feature>
<organism evidence="2 3">
    <name type="scientific">Paenibacillus gallinarum</name>
    <dbReference type="NCBI Taxonomy" id="2762232"/>
    <lineage>
        <taxon>Bacteria</taxon>
        <taxon>Bacillati</taxon>
        <taxon>Bacillota</taxon>
        <taxon>Bacilli</taxon>
        <taxon>Bacillales</taxon>
        <taxon>Paenibacillaceae</taxon>
        <taxon>Paenibacillus</taxon>
    </lineage>
</organism>
<feature type="transmembrane region" description="Helical" evidence="1">
    <location>
        <begin position="155"/>
        <end position="176"/>
    </location>
</feature>
<feature type="transmembrane region" description="Helical" evidence="1">
    <location>
        <begin position="6"/>
        <end position="31"/>
    </location>
</feature>
<reference evidence="2 3" key="1">
    <citation type="submission" date="2020-08" db="EMBL/GenBank/DDBJ databases">
        <title>A Genomic Blueprint of the Chicken Gut Microbiome.</title>
        <authorList>
            <person name="Gilroy R."/>
            <person name="Ravi A."/>
            <person name="Getino M."/>
            <person name="Pursley I."/>
            <person name="Horton D.L."/>
            <person name="Alikhan N.-F."/>
            <person name="Baker D."/>
            <person name="Gharbi K."/>
            <person name="Hall N."/>
            <person name="Watson M."/>
            <person name="Adriaenssens E.M."/>
            <person name="Foster-Nyarko E."/>
            <person name="Jarju S."/>
            <person name="Secka A."/>
            <person name="Antonio M."/>
            <person name="Oren A."/>
            <person name="Chaudhuri R."/>
            <person name="La Ragione R.M."/>
            <person name="Hildebrand F."/>
            <person name="Pallen M.J."/>
        </authorList>
    </citation>
    <scope>NUCLEOTIDE SEQUENCE [LARGE SCALE GENOMIC DNA]</scope>
    <source>
        <strain evidence="2 3">Sa2BVA9</strain>
    </source>
</reference>
<accession>A0ABR8T123</accession>
<name>A0ABR8T123_9BACL</name>
<feature type="transmembrane region" description="Helical" evidence="1">
    <location>
        <begin position="78"/>
        <end position="96"/>
    </location>
</feature>
<keyword evidence="1" id="KW-0472">Membrane</keyword>
<protein>
    <submittedName>
        <fullName evidence="2">GAP family protein</fullName>
    </submittedName>
</protein>
<keyword evidence="3" id="KW-1185">Reference proteome</keyword>
<evidence type="ECO:0000313" key="2">
    <source>
        <dbReference type="EMBL" id="MBD7969441.1"/>
    </source>
</evidence>
<keyword evidence="1" id="KW-1133">Transmembrane helix</keyword>
<dbReference type="InterPro" id="IPR021315">
    <property type="entry name" value="Gap/Sap"/>
</dbReference>
<dbReference type="EMBL" id="JACSQL010000007">
    <property type="protein sequence ID" value="MBD7969441.1"/>
    <property type="molecule type" value="Genomic_DNA"/>
</dbReference>
<feature type="transmembrane region" description="Helical" evidence="1">
    <location>
        <begin position="116"/>
        <end position="135"/>
    </location>
</feature>
<keyword evidence="1" id="KW-0812">Transmembrane</keyword>
<evidence type="ECO:0000313" key="3">
    <source>
        <dbReference type="Proteomes" id="UP000608071"/>
    </source>
</evidence>